<keyword evidence="1" id="KW-0732">Signal</keyword>
<dbReference type="RefSeq" id="WP_258816362.1">
    <property type="nucleotide sequence ID" value="NZ_JANUGW010000005.1"/>
</dbReference>
<evidence type="ECO:0000256" key="1">
    <source>
        <dbReference type="SAM" id="SignalP"/>
    </source>
</evidence>
<protein>
    <submittedName>
        <fullName evidence="2">GDSL-type esterase/lipase family protein</fullName>
    </submittedName>
</protein>
<feature type="signal peptide" evidence="1">
    <location>
        <begin position="1"/>
        <end position="20"/>
    </location>
</feature>
<sequence length="401" mass="42155">MLKRVLTALLFLSFLGAATAAPHDGWRTAWATAPDSTGPALDAQTLRQVVRTATSGTRVRIRLSNLFGTQPLVIGAAHVALSAGGARVAPGSDRALTFGGKATVTIAPGASALSDPAALPVGALQPLAVSLYVPRKVEVSTIHGFALQTVYMKVPGDATAAADLPSAATDDSRYFLSDVEVEGPRPARTLAIVGDSIADGVGAGTDHDARWPDALAARLQLDPALAGIGIANGGIAGNRILHDGADPYIGPSAVARFDRDGLDKPGVRWILVHAGLNDFTATNLLTDPAQHVTVEQLEAGLRALAARAHARGVRIWAGTLMPLAGAKRFYSDDVERQRQAINAWIRTSAVFDAVIDFDAAMRAPSDPTHLNPAYDSGDHLHPNEEGYRVMAHQIDLRLLRS</sequence>
<dbReference type="InterPro" id="IPR053140">
    <property type="entry name" value="GDSL_Rv0518-like"/>
</dbReference>
<reference evidence="2 3" key="1">
    <citation type="submission" date="2022-08" db="EMBL/GenBank/DDBJ databases">
        <title>Reclassification of Massilia species as members of the genera Telluria, Duganella, Pseudoduganella, Mokoshia gen. nov. and Zemynaea gen. nov. using orthogonal and non-orthogonal genome-based approaches.</title>
        <authorList>
            <person name="Bowman J.P."/>
        </authorList>
    </citation>
    <scope>NUCLEOTIDE SEQUENCE [LARGE SCALE GENOMIC DNA]</scope>
    <source>
        <strain evidence="2 3">JCM 31316</strain>
    </source>
</reference>
<dbReference type="EMBL" id="JANUGW010000005">
    <property type="protein sequence ID" value="MCS0581786.1"/>
    <property type="molecule type" value="Genomic_DNA"/>
</dbReference>
<dbReference type="SUPFAM" id="SSF52266">
    <property type="entry name" value="SGNH hydrolase"/>
    <property type="match status" value="1"/>
</dbReference>
<feature type="chain" id="PRO_5047411178" evidence="1">
    <location>
        <begin position="21"/>
        <end position="401"/>
    </location>
</feature>
<evidence type="ECO:0000313" key="3">
    <source>
        <dbReference type="Proteomes" id="UP001204151"/>
    </source>
</evidence>
<dbReference type="PANTHER" id="PTHR43784">
    <property type="entry name" value="GDSL-LIKE LIPASE/ACYLHYDROLASE, PUTATIVE (AFU_ORTHOLOGUE AFUA_2G00820)-RELATED"/>
    <property type="match status" value="1"/>
</dbReference>
<keyword evidence="3" id="KW-1185">Reference proteome</keyword>
<dbReference type="InterPro" id="IPR001087">
    <property type="entry name" value="GDSL"/>
</dbReference>
<gene>
    <name evidence="2" type="ORF">NX784_09300</name>
</gene>
<dbReference type="Proteomes" id="UP001204151">
    <property type="component" value="Unassembled WGS sequence"/>
</dbReference>
<accession>A0ABT1ZPE4</accession>
<comment type="caution">
    <text evidence="2">The sequence shown here is derived from an EMBL/GenBank/DDBJ whole genome shotgun (WGS) entry which is preliminary data.</text>
</comment>
<dbReference type="InterPro" id="IPR036514">
    <property type="entry name" value="SGNH_hydro_sf"/>
</dbReference>
<dbReference type="Gene3D" id="3.40.50.1110">
    <property type="entry name" value="SGNH hydrolase"/>
    <property type="match status" value="1"/>
</dbReference>
<dbReference type="PANTHER" id="PTHR43784:SF2">
    <property type="entry name" value="GDSL-LIKE LIPASE_ACYLHYDROLASE, PUTATIVE (AFU_ORTHOLOGUE AFUA_2G00820)-RELATED"/>
    <property type="match status" value="1"/>
</dbReference>
<evidence type="ECO:0000313" key="2">
    <source>
        <dbReference type="EMBL" id="MCS0581786.1"/>
    </source>
</evidence>
<name>A0ABT1ZPE4_9BURK</name>
<proteinExistence type="predicted"/>
<organism evidence="2 3">
    <name type="scientific">Massilia pinisoli</name>
    <dbReference type="NCBI Taxonomy" id="1772194"/>
    <lineage>
        <taxon>Bacteria</taxon>
        <taxon>Pseudomonadati</taxon>
        <taxon>Pseudomonadota</taxon>
        <taxon>Betaproteobacteria</taxon>
        <taxon>Burkholderiales</taxon>
        <taxon>Oxalobacteraceae</taxon>
        <taxon>Telluria group</taxon>
        <taxon>Massilia</taxon>
    </lineage>
</organism>
<dbReference type="Pfam" id="PF00657">
    <property type="entry name" value="Lipase_GDSL"/>
    <property type="match status" value="1"/>
</dbReference>